<dbReference type="SUPFAM" id="SSF51261">
    <property type="entry name" value="Duplicated hybrid motif"/>
    <property type="match status" value="1"/>
</dbReference>
<dbReference type="InterPro" id="IPR011055">
    <property type="entry name" value="Dup_hybrid_motif"/>
</dbReference>
<sequence length="310" mass="34541">MMTKNSNSLSLFVAFALLMLSNAFAYGQIYKYKDEHGKWHFSDKKPSHTKAPVQQINLKPAVITEKTKPFLTVKQANGQLHYTAHNPLLIPAQCFLNDKETKKKISSAVIPPHSSKTVFKQQNSRNKRNVHFRYVLGDPTAQPDNALILPPFTNYKPMRVSQGFNGPFSHRSDSSRYAVDIGMLVGTNITAVREGVVIRTRDNYTLAGVSSPYFLDKANLVKILHSDGTYALYGHLLLGGVKVKVGDKVTAGQVIGLSGNTGYSTGPHLHFVMLYNNKGKKQSIPFKFLQPGNKQITPKRGDWLLPYLPN</sequence>
<evidence type="ECO:0000256" key="1">
    <source>
        <dbReference type="SAM" id="SignalP"/>
    </source>
</evidence>
<feature type="chain" id="PRO_5046486941" evidence="1">
    <location>
        <begin position="26"/>
        <end position="310"/>
    </location>
</feature>
<dbReference type="Pfam" id="PF13511">
    <property type="entry name" value="DUF4124"/>
    <property type="match status" value="1"/>
</dbReference>
<proteinExistence type="predicted"/>
<feature type="domain" description="M23ase beta-sheet core" evidence="2">
    <location>
        <begin position="177"/>
        <end position="278"/>
    </location>
</feature>
<dbReference type="PANTHER" id="PTHR21666">
    <property type="entry name" value="PEPTIDASE-RELATED"/>
    <property type="match status" value="1"/>
</dbReference>
<dbReference type="InterPro" id="IPR016047">
    <property type="entry name" value="M23ase_b-sheet_dom"/>
</dbReference>
<evidence type="ECO:0000259" key="2">
    <source>
        <dbReference type="Pfam" id="PF01551"/>
    </source>
</evidence>
<keyword evidence="1" id="KW-0732">Signal</keyword>
<dbReference type="Pfam" id="PF01551">
    <property type="entry name" value="Peptidase_M23"/>
    <property type="match status" value="1"/>
</dbReference>
<dbReference type="Proteomes" id="UP001163739">
    <property type="component" value="Chromosome"/>
</dbReference>
<dbReference type="InterPro" id="IPR025392">
    <property type="entry name" value="DUF4124"/>
</dbReference>
<keyword evidence="5" id="KW-1185">Reference proteome</keyword>
<protein>
    <submittedName>
        <fullName evidence="4">M23 family metallopeptidase</fullName>
    </submittedName>
</protein>
<accession>A0ABY6MYC6</accession>
<evidence type="ECO:0000259" key="3">
    <source>
        <dbReference type="Pfam" id="PF13511"/>
    </source>
</evidence>
<dbReference type="CDD" id="cd12797">
    <property type="entry name" value="M23_peptidase"/>
    <property type="match status" value="1"/>
</dbReference>
<dbReference type="RefSeq" id="WP_265046303.1">
    <property type="nucleotide sequence ID" value="NZ_CP100390.1"/>
</dbReference>
<feature type="signal peptide" evidence="1">
    <location>
        <begin position="1"/>
        <end position="25"/>
    </location>
</feature>
<evidence type="ECO:0000313" key="5">
    <source>
        <dbReference type="Proteomes" id="UP001163739"/>
    </source>
</evidence>
<reference evidence="4" key="1">
    <citation type="submission" date="2022-06" db="EMBL/GenBank/DDBJ databases">
        <title>Alkalimarinus sp. nov., isolated from gut of a Alitta virens.</title>
        <authorList>
            <person name="Yang A.I."/>
            <person name="Shin N.-R."/>
        </authorList>
    </citation>
    <scope>NUCLEOTIDE SEQUENCE</scope>
    <source>
        <strain evidence="4">A2M4</strain>
    </source>
</reference>
<organism evidence="4 5">
    <name type="scientific">Alkalimarinus alittae</name>
    <dbReference type="NCBI Taxonomy" id="2961619"/>
    <lineage>
        <taxon>Bacteria</taxon>
        <taxon>Pseudomonadati</taxon>
        <taxon>Pseudomonadota</taxon>
        <taxon>Gammaproteobacteria</taxon>
        <taxon>Alteromonadales</taxon>
        <taxon>Alteromonadaceae</taxon>
        <taxon>Alkalimarinus</taxon>
    </lineage>
</organism>
<dbReference type="EMBL" id="CP100390">
    <property type="protein sequence ID" value="UZE94810.1"/>
    <property type="molecule type" value="Genomic_DNA"/>
</dbReference>
<feature type="domain" description="DUF4124" evidence="3">
    <location>
        <begin position="16"/>
        <end position="60"/>
    </location>
</feature>
<dbReference type="Gene3D" id="2.70.70.10">
    <property type="entry name" value="Glucose Permease (Domain IIA)"/>
    <property type="match status" value="1"/>
</dbReference>
<name>A0ABY6MYC6_9ALTE</name>
<gene>
    <name evidence="4" type="ORF">NKI27_12050</name>
</gene>
<dbReference type="PANTHER" id="PTHR21666:SF294">
    <property type="entry name" value="PEPTIDASE M23"/>
    <property type="match status" value="1"/>
</dbReference>
<evidence type="ECO:0000313" key="4">
    <source>
        <dbReference type="EMBL" id="UZE94810.1"/>
    </source>
</evidence>
<dbReference type="InterPro" id="IPR050570">
    <property type="entry name" value="Cell_wall_metabolism_enzyme"/>
</dbReference>